<dbReference type="GeneID" id="95594680"/>
<dbReference type="EMBL" id="BNEC01000003">
    <property type="protein sequence ID" value="GHI68389.1"/>
    <property type="molecule type" value="Genomic_DNA"/>
</dbReference>
<evidence type="ECO:0000256" key="1">
    <source>
        <dbReference type="SAM" id="MobiDB-lite"/>
    </source>
</evidence>
<organism evidence="3 4">
    <name type="scientific">Streptomyces nojiriensis</name>
    <dbReference type="NCBI Taxonomy" id="66374"/>
    <lineage>
        <taxon>Bacteria</taxon>
        <taxon>Bacillati</taxon>
        <taxon>Actinomycetota</taxon>
        <taxon>Actinomycetes</taxon>
        <taxon>Kitasatosporales</taxon>
        <taxon>Streptomycetaceae</taxon>
        <taxon>Streptomyces</taxon>
    </lineage>
</organism>
<feature type="region of interest" description="Disordered" evidence="1">
    <location>
        <begin position="1"/>
        <end position="20"/>
    </location>
</feature>
<keyword evidence="4" id="KW-1185">Reference proteome</keyword>
<name>A0ABQ3SJY9_9ACTN</name>
<dbReference type="RefSeq" id="WP_189744693.1">
    <property type="nucleotide sequence ID" value="NZ_BMRL01000016.1"/>
</dbReference>
<evidence type="ECO:0000313" key="3">
    <source>
        <dbReference type="EMBL" id="GHI68389.1"/>
    </source>
</evidence>
<sequence>MSDGSYGPHDPAPYFDQQGQHVYGPQYNAEGIHFNQADPQAVADAIAWNRQRWVNEQDERRRRYYEDKSKADRRNVQAAVVLVAGSILLYFATKLVIAVMSR</sequence>
<dbReference type="Proteomes" id="UP000613974">
    <property type="component" value="Unassembled WGS sequence"/>
</dbReference>
<proteinExistence type="predicted"/>
<keyword evidence="2" id="KW-0472">Membrane</keyword>
<keyword evidence="2" id="KW-0812">Transmembrane</keyword>
<evidence type="ECO:0000256" key="2">
    <source>
        <dbReference type="SAM" id="Phobius"/>
    </source>
</evidence>
<feature type="transmembrane region" description="Helical" evidence="2">
    <location>
        <begin position="78"/>
        <end position="100"/>
    </location>
</feature>
<evidence type="ECO:0000313" key="4">
    <source>
        <dbReference type="Proteomes" id="UP000613974"/>
    </source>
</evidence>
<gene>
    <name evidence="3" type="ORF">Snoj_23070</name>
</gene>
<protein>
    <submittedName>
        <fullName evidence="3">Uncharacterized protein</fullName>
    </submittedName>
</protein>
<reference evidence="4" key="1">
    <citation type="submission" date="2023-07" db="EMBL/GenBank/DDBJ databases">
        <title>Whole genome shotgun sequence of Streptomyces nojiriensis NBRC 13794.</title>
        <authorList>
            <person name="Komaki H."/>
            <person name="Tamura T."/>
        </authorList>
    </citation>
    <scope>NUCLEOTIDE SEQUENCE [LARGE SCALE GENOMIC DNA]</scope>
    <source>
        <strain evidence="4">NBRC 13794</strain>
    </source>
</reference>
<accession>A0ABQ3SJY9</accession>
<comment type="caution">
    <text evidence="3">The sequence shown here is derived from an EMBL/GenBank/DDBJ whole genome shotgun (WGS) entry which is preliminary data.</text>
</comment>
<keyword evidence="2" id="KW-1133">Transmembrane helix</keyword>